<feature type="compositionally biased region" description="Low complexity" evidence="1">
    <location>
        <begin position="112"/>
        <end position="126"/>
    </location>
</feature>
<feature type="compositionally biased region" description="Polar residues" evidence="1">
    <location>
        <begin position="130"/>
        <end position="151"/>
    </location>
</feature>
<evidence type="ECO:0000313" key="4">
    <source>
        <dbReference type="Proteomes" id="UP001056384"/>
    </source>
</evidence>
<keyword evidence="2" id="KW-0812">Transmembrane</keyword>
<feature type="transmembrane region" description="Helical" evidence="2">
    <location>
        <begin position="374"/>
        <end position="392"/>
    </location>
</feature>
<keyword evidence="4" id="KW-1185">Reference proteome</keyword>
<dbReference type="EMBL" id="CP099423">
    <property type="protein sequence ID" value="USW54890.1"/>
    <property type="molecule type" value="Genomic_DNA"/>
</dbReference>
<feature type="transmembrane region" description="Helical" evidence="2">
    <location>
        <begin position="338"/>
        <end position="362"/>
    </location>
</feature>
<accession>A0A9Q9ATJ9</accession>
<feature type="region of interest" description="Disordered" evidence="1">
    <location>
        <begin position="112"/>
        <end position="154"/>
    </location>
</feature>
<dbReference type="AlphaFoldDB" id="A0A9Q9ATJ9"/>
<organism evidence="3 4">
    <name type="scientific">Septoria linicola</name>
    <dbReference type="NCBI Taxonomy" id="215465"/>
    <lineage>
        <taxon>Eukaryota</taxon>
        <taxon>Fungi</taxon>
        <taxon>Dikarya</taxon>
        <taxon>Ascomycota</taxon>
        <taxon>Pezizomycotina</taxon>
        <taxon>Dothideomycetes</taxon>
        <taxon>Dothideomycetidae</taxon>
        <taxon>Mycosphaerellales</taxon>
        <taxon>Mycosphaerellaceae</taxon>
        <taxon>Septoria</taxon>
    </lineage>
</organism>
<keyword evidence="2" id="KW-1133">Transmembrane helix</keyword>
<protein>
    <submittedName>
        <fullName evidence="3">Uncharacterized protein</fullName>
    </submittedName>
</protein>
<dbReference type="Proteomes" id="UP001056384">
    <property type="component" value="Chromosome 6"/>
</dbReference>
<feature type="region of interest" description="Disordered" evidence="1">
    <location>
        <begin position="53"/>
        <end position="88"/>
    </location>
</feature>
<keyword evidence="2" id="KW-0472">Membrane</keyword>
<gene>
    <name evidence="3" type="ORF">Slin15195_G082090</name>
</gene>
<name>A0A9Q9ATJ9_9PEZI</name>
<proteinExistence type="predicted"/>
<evidence type="ECO:0000313" key="3">
    <source>
        <dbReference type="EMBL" id="USW54890.1"/>
    </source>
</evidence>
<sequence>MESTKPTGLRGAPSNVLHLDHEMEADFRSKHIIHRFEGDLLDVNGELSIERQDSYAPGPELSTAHDGSTQLPSEDRVREDPDGPENSLNYQASYAERLHAVIQTAPTFLSVAASQPPPASSASSDPGVTTGVSGSISDHSSQAPAGPNVSQAHGLPTLGHGAAISGTNLYLGVARGTDHLFPCIAIKPQMTDRECFSKLREQYLSARGFLRQWFSIWRFDHCELYQFRKYAIGTGEPAKLDYPLETDSKYDFNPKPISPGPPIGPIAEREFRDYFYKHCEPCNFVNRSWKRLIQHRILNTPIHNSAIQVLPKRLSELHFDDGNREAFGGLYAIERISFAWVAAYFCLVNAPSVVYFFLWLFYWRHDSDVQGASVPVSLSLTLTAMFIGLVLASKK</sequence>
<evidence type="ECO:0000256" key="1">
    <source>
        <dbReference type="SAM" id="MobiDB-lite"/>
    </source>
</evidence>
<evidence type="ECO:0000256" key="2">
    <source>
        <dbReference type="SAM" id="Phobius"/>
    </source>
</evidence>
<reference evidence="3" key="1">
    <citation type="submission" date="2022-06" db="EMBL/GenBank/DDBJ databases">
        <title>Complete genome sequences of two strains of the flax pathogen Septoria linicola.</title>
        <authorList>
            <person name="Lapalu N."/>
            <person name="Simon A."/>
            <person name="Demenou B."/>
            <person name="Paumier D."/>
            <person name="Guillot M.-P."/>
            <person name="Gout L."/>
            <person name="Valade R."/>
        </authorList>
    </citation>
    <scope>NUCLEOTIDE SEQUENCE</scope>
    <source>
        <strain evidence="3">SE15195</strain>
    </source>
</reference>